<feature type="transmembrane region" description="Helical" evidence="1">
    <location>
        <begin position="78"/>
        <end position="96"/>
    </location>
</feature>
<dbReference type="Proteomes" id="UP000092649">
    <property type="component" value="Unassembled WGS sequence"/>
</dbReference>
<evidence type="ECO:0000313" key="3">
    <source>
        <dbReference type="EMBL" id="OBW94101.1"/>
    </source>
</evidence>
<dbReference type="GO" id="GO:0016020">
    <property type="term" value="C:membrane"/>
    <property type="evidence" value="ECO:0007669"/>
    <property type="project" value="InterPro"/>
</dbReference>
<dbReference type="Gene3D" id="1.10.3730.20">
    <property type="match status" value="1"/>
</dbReference>
<protein>
    <submittedName>
        <fullName evidence="3">Permease</fullName>
    </submittedName>
</protein>
<evidence type="ECO:0000313" key="4">
    <source>
        <dbReference type="Proteomes" id="UP000092649"/>
    </source>
</evidence>
<dbReference type="EMBL" id="JTJL01000030">
    <property type="protein sequence ID" value="OBW94101.1"/>
    <property type="molecule type" value="Genomic_DNA"/>
</dbReference>
<dbReference type="InterPro" id="IPR037185">
    <property type="entry name" value="EmrE-like"/>
</dbReference>
<gene>
    <name evidence="3" type="ORF">QS62_06610</name>
</gene>
<keyword evidence="4" id="KW-1185">Reference proteome</keyword>
<evidence type="ECO:0000259" key="2">
    <source>
        <dbReference type="Pfam" id="PF00892"/>
    </source>
</evidence>
<keyword evidence="1" id="KW-0812">Transmembrane</keyword>
<dbReference type="OrthoDB" id="8611655at2"/>
<proteinExistence type="predicted"/>
<feature type="transmembrane region" description="Helical" evidence="1">
    <location>
        <begin position="275"/>
        <end position="295"/>
    </location>
</feature>
<evidence type="ECO:0000256" key="1">
    <source>
        <dbReference type="SAM" id="Phobius"/>
    </source>
</evidence>
<sequence>MENRSLALGIFLALSAAALNSSIGIFSKVLLEKGLNIEAIAFIKTLIAFVLVSLLLSRQSQQQQQQSIRTNYLSAKTLWLQIAFCAFLGIFVLFFFETNAYQYGQAANVVVVLMASAAVSALIGGWVLLAETITISAIIGTIIAVIGIFVISWSGGGDWLAIVNAILAGSGYGLFSVLVKKFKLNGGLPLTKMLMLFGSVYLMIPFLQNYQSIQWDLVIILNLLALAILPTLLGFYCTTKALVYLSAAKVQVTELAEPIFAMLLAWLFLQEEPTLNFFIGAFFIIGGIILINQLYKMPSKNIN</sequence>
<dbReference type="InterPro" id="IPR000620">
    <property type="entry name" value="EamA_dom"/>
</dbReference>
<accession>A0A1A7NX63</accession>
<dbReference type="PANTHER" id="PTHR22911">
    <property type="entry name" value="ACYL-MALONYL CONDENSING ENZYME-RELATED"/>
    <property type="match status" value="1"/>
</dbReference>
<dbReference type="RefSeq" id="WP_066107744.1">
    <property type="nucleotide sequence ID" value="NZ_JTJL01000030.1"/>
</dbReference>
<keyword evidence="1" id="KW-1133">Transmembrane helix</keyword>
<dbReference type="Pfam" id="PF00892">
    <property type="entry name" value="EamA"/>
    <property type="match status" value="2"/>
</dbReference>
<feature type="transmembrane region" description="Helical" evidence="1">
    <location>
        <begin position="219"/>
        <end position="238"/>
    </location>
</feature>
<dbReference type="PANTHER" id="PTHR22911:SF137">
    <property type="entry name" value="SOLUTE CARRIER FAMILY 35 MEMBER G2-RELATED"/>
    <property type="match status" value="1"/>
</dbReference>
<dbReference type="AlphaFoldDB" id="A0A1A7NX63"/>
<feature type="domain" description="EamA" evidence="2">
    <location>
        <begin position="160"/>
        <end position="292"/>
    </location>
</feature>
<feature type="domain" description="EamA" evidence="2">
    <location>
        <begin position="8"/>
        <end position="152"/>
    </location>
</feature>
<comment type="caution">
    <text evidence="3">The sequence shown here is derived from an EMBL/GenBank/DDBJ whole genome shotgun (WGS) entry which is preliminary data.</text>
</comment>
<organism evidence="3 4">
    <name type="scientific">Gallibacterium salpingitidis</name>
    <dbReference type="NCBI Taxonomy" id="505341"/>
    <lineage>
        <taxon>Bacteria</taxon>
        <taxon>Pseudomonadati</taxon>
        <taxon>Pseudomonadota</taxon>
        <taxon>Gammaproteobacteria</taxon>
        <taxon>Pasteurellales</taxon>
        <taxon>Pasteurellaceae</taxon>
        <taxon>Gallibacterium</taxon>
    </lineage>
</organism>
<feature type="transmembrane region" description="Helical" evidence="1">
    <location>
        <begin position="135"/>
        <end position="153"/>
    </location>
</feature>
<feature type="transmembrane region" description="Helical" evidence="1">
    <location>
        <begin position="250"/>
        <end position="269"/>
    </location>
</feature>
<feature type="transmembrane region" description="Helical" evidence="1">
    <location>
        <begin position="190"/>
        <end position="207"/>
    </location>
</feature>
<keyword evidence="1" id="KW-0472">Membrane</keyword>
<dbReference type="PATRIC" id="fig|505341.3.peg.1329"/>
<dbReference type="SUPFAM" id="SSF103481">
    <property type="entry name" value="Multidrug resistance efflux transporter EmrE"/>
    <property type="match status" value="2"/>
</dbReference>
<reference evidence="3 4" key="1">
    <citation type="submission" date="2014-11" db="EMBL/GenBank/DDBJ databases">
        <title>Pan-genome of Gallibacterium spp.</title>
        <authorList>
            <person name="Kudirkiene E."/>
            <person name="Bojesen A.M."/>
        </authorList>
    </citation>
    <scope>NUCLEOTIDE SEQUENCE [LARGE SCALE GENOMIC DNA]</scope>
    <source>
        <strain evidence="3 4">F150</strain>
    </source>
</reference>
<feature type="transmembrane region" description="Helical" evidence="1">
    <location>
        <begin position="159"/>
        <end position="178"/>
    </location>
</feature>
<feature type="transmembrane region" description="Helical" evidence="1">
    <location>
        <begin position="37"/>
        <end position="57"/>
    </location>
</feature>
<name>A0A1A7NX63_9PAST</name>
<feature type="transmembrane region" description="Helical" evidence="1">
    <location>
        <begin position="108"/>
        <end position="128"/>
    </location>
</feature>